<dbReference type="Proteomes" id="UP000579647">
    <property type="component" value="Unassembled WGS sequence"/>
</dbReference>
<protein>
    <recommendedName>
        <fullName evidence="3">Lipoprotein</fullName>
    </recommendedName>
</protein>
<evidence type="ECO:0000313" key="2">
    <source>
        <dbReference type="Proteomes" id="UP000579647"/>
    </source>
</evidence>
<keyword evidence="2" id="KW-1185">Reference proteome</keyword>
<evidence type="ECO:0008006" key="3">
    <source>
        <dbReference type="Google" id="ProtNLM"/>
    </source>
</evidence>
<reference evidence="1 2" key="1">
    <citation type="submission" date="2020-08" db="EMBL/GenBank/DDBJ databases">
        <title>Sequencing the genomes of 1000 actinobacteria strains.</title>
        <authorList>
            <person name="Klenk H.-P."/>
        </authorList>
    </citation>
    <scope>NUCLEOTIDE SEQUENCE [LARGE SCALE GENOMIC DNA]</scope>
    <source>
        <strain evidence="1 2">DSM 44598</strain>
    </source>
</reference>
<proteinExistence type="predicted"/>
<dbReference type="RefSeq" id="WP_184361876.1">
    <property type="nucleotide sequence ID" value="NZ_BAAAKM010000107.1"/>
</dbReference>
<evidence type="ECO:0000313" key="1">
    <source>
        <dbReference type="EMBL" id="MBB5489585.1"/>
    </source>
</evidence>
<sequence length="211" mass="23010">MRRKAGASALLTVFVLVGCGATEPQEGLTEAARAAGTMDETRTELLEEARERSTTDFERETLDRAIANGGLTRQDYEEAFDRYQECAEAAGLQETYRKMPSGLYRLVETGAGDSEDSTAAAMDANAECADGTIMRIESMYALQVGNPHLLADPRAAVIQCLYEQGYAQADYSTSDFDRDMEDGMRSAPFDLADEAVDDCFYSSGFAISAHK</sequence>
<name>A0A840WC32_9ACTN</name>
<comment type="caution">
    <text evidence="1">The sequence shown here is derived from an EMBL/GenBank/DDBJ whole genome shotgun (WGS) entry which is preliminary data.</text>
</comment>
<dbReference type="EMBL" id="JACHDO010000001">
    <property type="protein sequence ID" value="MBB5489585.1"/>
    <property type="molecule type" value="Genomic_DNA"/>
</dbReference>
<gene>
    <name evidence="1" type="ORF">HNR07_000722</name>
</gene>
<dbReference type="PROSITE" id="PS51257">
    <property type="entry name" value="PROKAR_LIPOPROTEIN"/>
    <property type="match status" value="1"/>
</dbReference>
<dbReference type="AlphaFoldDB" id="A0A840WC32"/>
<organism evidence="1 2">
    <name type="scientific">Nocardiopsis metallicus</name>
    <dbReference type="NCBI Taxonomy" id="179819"/>
    <lineage>
        <taxon>Bacteria</taxon>
        <taxon>Bacillati</taxon>
        <taxon>Actinomycetota</taxon>
        <taxon>Actinomycetes</taxon>
        <taxon>Streptosporangiales</taxon>
        <taxon>Nocardiopsidaceae</taxon>
        <taxon>Nocardiopsis</taxon>
    </lineage>
</organism>
<accession>A0A840WC32</accession>